<evidence type="ECO:0000256" key="2">
    <source>
        <dbReference type="ARBA" id="ARBA00007208"/>
    </source>
</evidence>
<dbReference type="GO" id="GO:0015628">
    <property type="term" value="P:protein secretion by the type II secretion system"/>
    <property type="evidence" value="ECO:0007669"/>
    <property type="project" value="InterPro"/>
</dbReference>
<keyword evidence="11" id="KW-0732">Signal</keyword>
<organism evidence="12 13">
    <name type="scientific">Klebsiella michiganensis (strain ATCC 8724 / DSM 4798 / JCM 20051 / NBRC 3318 / NRRL B-199 / KCTC 1686 / BUCSAV 143 / CCM 1901)</name>
    <dbReference type="NCBI Taxonomy" id="1006551"/>
    <lineage>
        <taxon>Bacteria</taxon>
        <taxon>Pseudomonadati</taxon>
        <taxon>Pseudomonadota</taxon>
        <taxon>Gammaproteobacteria</taxon>
        <taxon>Enterobacterales</taxon>
        <taxon>Enterobacteriaceae</taxon>
        <taxon>Klebsiella/Raoultella group</taxon>
        <taxon>Klebsiella</taxon>
    </lineage>
</organism>
<evidence type="ECO:0000313" key="13">
    <source>
        <dbReference type="Proteomes" id="UP000007843"/>
    </source>
</evidence>
<keyword evidence="4" id="KW-0813">Transport</keyword>
<feature type="chain" id="PRO_5002610934" description="Type II secretion system protein N" evidence="11">
    <location>
        <begin position="26"/>
        <end position="246"/>
    </location>
</feature>
<evidence type="ECO:0000256" key="11">
    <source>
        <dbReference type="SAM" id="SignalP"/>
    </source>
</evidence>
<evidence type="ECO:0000256" key="5">
    <source>
        <dbReference type="ARBA" id="ARBA00022475"/>
    </source>
</evidence>
<evidence type="ECO:0000256" key="8">
    <source>
        <dbReference type="ARBA" id="ARBA00022927"/>
    </source>
</evidence>
<dbReference type="KEGG" id="kox:KOX_13615"/>
<keyword evidence="5" id="KW-1003">Cell membrane</keyword>
<dbReference type="RefSeq" id="WP_014228305.1">
    <property type="nucleotide sequence ID" value="NC_016612.1"/>
</dbReference>
<dbReference type="PATRIC" id="fig|1006551.4.peg.2740"/>
<evidence type="ECO:0000256" key="10">
    <source>
        <dbReference type="ARBA" id="ARBA00030772"/>
    </source>
</evidence>
<evidence type="ECO:0000256" key="6">
    <source>
        <dbReference type="ARBA" id="ARBA00022519"/>
    </source>
</evidence>
<evidence type="ECO:0000313" key="12">
    <source>
        <dbReference type="EMBL" id="AEX04447.1"/>
    </source>
</evidence>
<sequence>MSLKLKKLVLVLVCYLLLLAGNAPAGVVRVFMPADIKAGRFSGSLWQGRVYQLTWRNVTIEDVHWQLTFSSWRPAIKVALRDPRGLQGTGTLRGWHDLEWYEWQLSAPADFVRQQLSLALAMTLKGGLQLQLHQGEFTSHGCQRLGGVIKWRQAQMATPLGDLDLTDVDGELSCNGKGELALVLKQDSPHLNIEGRGVVGAGGGYRFNGLVRSGPMLPEVMKPLIAQVGRANEQGQIAWQTQGQLF</sequence>
<name>A0A0H3HA91_KLEM8</name>
<evidence type="ECO:0000256" key="4">
    <source>
        <dbReference type="ARBA" id="ARBA00022448"/>
    </source>
</evidence>
<comment type="subcellular location">
    <subcellularLocation>
        <location evidence="1">Cell inner membrane</location>
    </subcellularLocation>
</comment>
<reference evidence="12 13" key="1">
    <citation type="journal article" date="2012" name="J. Bacteriol.">
        <title>Complete genome sequence of Klebsiella oxytoca KCTC 1686, used in production of 2,3-butanediol.</title>
        <authorList>
            <person name="Shin S.H."/>
            <person name="Kim S."/>
            <person name="Kim J.Y."/>
            <person name="Lee S."/>
            <person name="Um Y."/>
            <person name="Oh M.K."/>
            <person name="Kim Y.R."/>
            <person name="Lee J."/>
            <person name="Yang K.S."/>
        </authorList>
    </citation>
    <scope>NUCLEOTIDE SEQUENCE [LARGE SCALE GENOMIC DNA]</scope>
    <source>
        <strain evidence="13">ATCC 8724 / DSM 4798 / JCM 20051 / NBRC 3318 / NRRL B-199 / KCTC 1686</strain>
    </source>
</reference>
<gene>
    <name evidence="12" type="ordered locus">KOX_13615</name>
</gene>
<protein>
    <recommendedName>
        <fullName evidence="3">Type II secretion system protein N</fullName>
    </recommendedName>
    <alternativeName>
        <fullName evidence="10">General secretion pathway protein N</fullName>
    </alternativeName>
</protein>
<accession>A0A0H3HA91</accession>
<dbReference type="GO" id="GO:0005886">
    <property type="term" value="C:plasma membrane"/>
    <property type="evidence" value="ECO:0007669"/>
    <property type="project" value="UniProtKB-SubCell"/>
</dbReference>
<evidence type="ECO:0000256" key="1">
    <source>
        <dbReference type="ARBA" id="ARBA00004533"/>
    </source>
</evidence>
<dbReference type="GO" id="GO:0015627">
    <property type="term" value="C:type II protein secretion system complex"/>
    <property type="evidence" value="ECO:0007669"/>
    <property type="project" value="InterPro"/>
</dbReference>
<keyword evidence="6" id="KW-0997">Cell inner membrane</keyword>
<dbReference type="InterPro" id="IPR022792">
    <property type="entry name" value="T2SS_protein-GspN"/>
</dbReference>
<evidence type="ECO:0000256" key="7">
    <source>
        <dbReference type="ARBA" id="ARBA00022692"/>
    </source>
</evidence>
<feature type="signal peptide" evidence="11">
    <location>
        <begin position="1"/>
        <end position="25"/>
    </location>
</feature>
<dbReference type="EMBL" id="CP003218">
    <property type="protein sequence ID" value="AEX04447.1"/>
    <property type="molecule type" value="Genomic_DNA"/>
</dbReference>
<evidence type="ECO:0000256" key="3">
    <source>
        <dbReference type="ARBA" id="ARBA00021563"/>
    </source>
</evidence>
<dbReference type="HOGENOM" id="CLU_092754_1_0_6"/>
<keyword evidence="8" id="KW-0653">Protein transport</keyword>
<dbReference type="Pfam" id="PF01203">
    <property type="entry name" value="T2SSN"/>
    <property type="match status" value="1"/>
</dbReference>
<proteinExistence type="inferred from homology"/>
<keyword evidence="7" id="KW-0812">Transmembrane</keyword>
<dbReference type="AlphaFoldDB" id="A0A0H3HA91"/>
<keyword evidence="9" id="KW-0472">Membrane</keyword>
<comment type="similarity">
    <text evidence="2">Belongs to the GSP N family.</text>
</comment>
<evidence type="ECO:0000256" key="9">
    <source>
        <dbReference type="ARBA" id="ARBA00023136"/>
    </source>
</evidence>
<dbReference type="Proteomes" id="UP000007843">
    <property type="component" value="Chromosome"/>
</dbReference>